<accession>A0A6J5KIE4</accession>
<evidence type="ECO:0000313" key="2">
    <source>
        <dbReference type="EMBL" id="CAB4121153.1"/>
    </source>
</evidence>
<reference evidence="2" key="1">
    <citation type="submission" date="2020-04" db="EMBL/GenBank/DDBJ databases">
        <authorList>
            <person name="Chiriac C."/>
            <person name="Salcher M."/>
            <person name="Ghai R."/>
            <person name="Kavagutti S V."/>
        </authorList>
    </citation>
    <scope>NUCLEOTIDE SEQUENCE</scope>
</reference>
<organism evidence="2">
    <name type="scientific">uncultured Caudovirales phage</name>
    <dbReference type="NCBI Taxonomy" id="2100421"/>
    <lineage>
        <taxon>Viruses</taxon>
        <taxon>Duplodnaviria</taxon>
        <taxon>Heunggongvirae</taxon>
        <taxon>Uroviricota</taxon>
        <taxon>Caudoviricetes</taxon>
        <taxon>Peduoviridae</taxon>
        <taxon>Maltschvirus</taxon>
        <taxon>Maltschvirus maltsch</taxon>
    </lineage>
</organism>
<name>A0A6J5KIE4_9CAUD</name>
<gene>
    <name evidence="2" type="ORF">UFOVP9_15</name>
</gene>
<dbReference type="EMBL" id="LR796140">
    <property type="protein sequence ID" value="CAB4121153.1"/>
    <property type="molecule type" value="Genomic_DNA"/>
</dbReference>
<evidence type="ECO:0000256" key="1">
    <source>
        <dbReference type="SAM" id="MobiDB-lite"/>
    </source>
</evidence>
<feature type="region of interest" description="Disordered" evidence="1">
    <location>
        <begin position="1"/>
        <end position="24"/>
    </location>
</feature>
<proteinExistence type="predicted"/>
<sequence length="248" mass="27362">MAKKKVVAKKAKPKKVKKVSARKARKLEDQRYEALRVARNKEARETGSPVRYEDRDKATWRKSVDPQATYIKTNRPEQAAVKEHMRGRLNPAYDALRLPGDASNFAPIEQNALRNYSQNTIPGLAERFVGMNALDSSGFQQSLAGGAGGLQTELADLRARHGLENNRLESQNYFNALGAYQEPDIDTGFTPGQDSTLRKGAKFVANAAGNFIGNQGGNLLKRGVNALGTKLGRDPGRFSSDYGQFDQY</sequence>
<protein>
    <submittedName>
        <fullName evidence="2">Uncharacterized protein</fullName>
    </submittedName>
</protein>